<evidence type="ECO:0000313" key="3">
    <source>
        <dbReference type="EMBL" id="KAB1219303.1"/>
    </source>
</evidence>
<feature type="chain" id="PRO_5025685022" description="Glycine-rich cell wall structural protein 1" evidence="2">
    <location>
        <begin position="26"/>
        <end position="187"/>
    </location>
</feature>
<dbReference type="EMBL" id="RXIC02000021">
    <property type="protein sequence ID" value="KAB1219303.1"/>
    <property type="molecule type" value="Genomic_DNA"/>
</dbReference>
<keyword evidence="4" id="KW-1185">Reference proteome</keyword>
<dbReference type="AlphaFoldDB" id="A0A6A1W333"/>
<organism evidence="3 4">
    <name type="scientific">Morella rubra</name>
    <name type="common">Chinese bayberry</name>
    <dbReference type="NCBI Taxonomy" id="262757"/>
    <lineage>
        <taxon>Eukaryota</taxon>
        <taxon>Viridiplantae</taxon>
        <taxon>Streptophyta</taxon>
        <taxon>Embryophyta</taxon>
        <taxon>Tracheophyta</taxon>
        <taxon>Spermatophyta</taxon>
        <taxon>Magnoliopsida</taxon>
        <taxon>eudicotyledons</taxon>
        <taxon>Gunneridae</taxon>
        <taxon>Pentapetalae</taxon>
        <taxon>rosids</taxon>
        <taxon>fabids</taxon>
        <taxon>Fagales</taxon>
        <taxon>Myricaceae</taxon>
        <taxon>Morella</taxon>
    </lineage>
</organism>
<proteinExistence type="predicted"/>
<dbReference type="Proteomes" id="UP000516437">
    <property type="component" value="Chromosome 3"/>
</dbReference>
<keyword evidence="2" id="KW-0732">Signal</keyword>
<feature type="signal peptide" evidence="2">
    <location>
        <begin position="1"/>
        <end position="25"/>
    </location>
</feature>
<evidence type="ECO:0000313" key="4">
    <source>
        <dbReference type="Proteomes" id="UP000516437"/>
    </source>
</evidence>
<sequence length="187" mass="18300">MERHSRRVALLSLLCLHGLLLSVVARNVVNVGKNEEEEKFLTLGKGGGFGGGFGGGGGVGGGFGGGFGGGAGGGAGAGNGGCIGNGNCGGIGGGIGKGALQNTIPDAEKTTQNGLQEGKEVACLQSPNSSDAVALEATVICSETTESQSCQELKICDDSLNFLDKKGPGLRVSGPGPLPPSSATGWV</sequence>
<reference evidence="3 4" key="1">
    <citation type="journal article" date="2019" name="Plant Biotechnol. J.">
        <title>The red bayberry genome and genetic basis of sex determination.</title>
        <authorList>
            <person name="Jia H.M."/>
            <person name="Jia H.J."/>
            <person name="Cai Q.L."/>
            <person name="Wang Y."/>
            <person name="Zhao H.B."/>
            <person name="Yang W.F."/>
            <person name="Wang G.Y."/>
            <person name="Li Y.H."/>
            <person name="Zhan D.L."/>
            <person name="Shen Y.T."/>
            <person name="Niu Q.F."/>
            <person name="Chang L."/>
            <person name="Qiu J."/>
            <person name="Zhao L."/>
            <person name="Xie H.B."/>
            <person name="Fu W.Y."/>
            <person name="Jin J."/>
            <person name="Li X.W."/>
            <person name="Jiao Y."/>
            <person name="Zhou C.C."/>
            <person name="Tu T."/>
            <person name="Chai C.Y."/>
            <person name="Gao J.L."/>
            <person name="Fan L.J."/>
            <person name="van de Weg E."/>
            <person name="Wang J.Y."/>
            <person name="Gao Z.S."/>
        </authorList>
    </citation>
    <scope>NUCLEOTIDE SEQUENCE [LARGE SCALE GENOMIC DNA]</scope>
    <source>
        <tissue evidence="3">Leaves</tissue>
    </source>
</reference>
<evidence type="ECO:0000256" key="2">
    <source>
        <dbReference type="SAM" id="SignalP"/>
    </source>
</evidence>
<dbReference type="OrthoDB" id="773993at2759"/>
<protein>
    <recommendedName>
        <fullName evidence="5">Glycine-rich cell wall structural protein 1</fullName>
    </recommendedName>
</protein>
<comment type="caution">
    <text evidence="3">The sequence shown here is derived from an EMBL/GenBank/DDBJ whole genome shotgun (WGS) entry which is preliminary data.</text>
</comment>
<dbReference type="PANTHER" id="PTHR39110">
    <property type="entry name" value="TRANSMEMBRANE PROTEIN"/>
    <property type="match status" value="1"/>
</dbReference>
<dbReference type="InterPro" id="IPR053329">
    <property type="entry name" value="Merozoite_Surface_Assoc"/>
</dbReference>
<evidence type="ECO:0008006" key="5">
    <source>
        <dbReference type="Google" id="ProtNLM"/>
    </source>
</evidence>
<feature type="region of interest" description="Disordered" evidence="1">
    <location>
        <begin position="168"/>
        <end position="187"/>
    </location>
</feature>
<gene>
    <name evidence="3" type="ORF">CJ030_MR3G001214</name>
</gene>
<evidence type="ECO:0000256" key="1">
    <source>
        <dbReference type="SAM" id="MobiDB-lite"/>
    </source>
</evidence>
<dbReference type="PANTHER" id="PTHR39110:SF1">
    <property type="entry name" value="TRANSMEMBRANE PROTEIN"/>
    <property type="match status" value="1"/>
</dbReference>
<name>A0A6A1W333_9ROSI</name>
<accession>A0A6A1W333</accession>